<name>A0A8B6BH73_MYTGA</name>
<reference evidence="1" key="1">
    <citation type="submission" date="2018-11" db="EMBL/GenBank/DDBJ databases">
        <authorList>
            <person name="Alioto T."/>
            <person name="Alioto T."/>
        </authorList>
    </citation>
    <scope>NUCLEOTIDE SEQUENCE</scope>
</reference>
<keyword evidence="2" id="KW-1185">Reference proteome</keyword>
<evidence type="ECO:0000313" key="1">
    <source>
        <dbReference type="EMBL" id="VDH90270.1"/>
    </source>
</evidence>
<proteinExistence type="predicted"/>
<dbReference type="Proteomes" id="UP000596742">
    <property type="component" value="Unassembled WGS sequence"/>
</dbReference>
<evidence type="ECO:0000313" key="2">
    <source>
        <dbReference type="Proteomes" id="UP000596742"/>
    </source>
</evidence>
<accession>A0A8B6BH73</accession>
<dbReference type="EMBL" id="UYJE01000112">
    <property type="protein sequence ID" value="VDH90270.1"/>
    <property type="molecule type" value="Genomic_DNA"/>
</dbReference>
<gene>
    <name evidence="1" type="ORF">MGAL_10B024368</name>
</gene>
<dbReference type="AlphaFoldDB" id="A0A8B6BH73"/>
<dbReference type="OrthoDB" id="5988132at2759"/>
<protein>
    <submittedName>
        <fullName evidence="1">Uncharacterized protein</fullName>
    </submittedName>
</protein>
<comment type="caution">
    <text evidence="1">The sequence shown here is derived from an EMBL/GenBank/DDBJ whole genome shotgun (WGS) entry which is preliminary data.</text>
</comment>
<sequence>MNVKERAVNVTDNPTLLDQEVQTVEDTATTDKQSKDKRQPFMQMNREVTVDAQMLDKEASVTTDTQTSCSQESLTDYSQSSCQKEESIYYLNKFLELNRSKPVPCLPTKRWTDYSSKSKTMYVNQIQLITDSVIECLFPFDTDEVKTSLSLDVPSNSLSPIQTSPTKVIAEWYQKTDSWKHRRQLLSLVSLFMNYQESLTLIPDLTEYRFYSAKKHGEEHGYGLPAPNITSHRQKMDTNKLDNFLNFITSSHIVKDLPFGERKIKLSNGVVQHVPNIIRCMGAADIIDQYKAYCVENNISSLGDSTMYKILSECSATVRKSLEGLDYFVAEGGRAITDIQLIIDELNNNGSLTNQQAKNYNDILLQTKKYLKSDYKIHIKEESNVADHCRKFALSDAKNVEYQDECTHIHDHICQDCEQINELLEGLKNLLAETDLGEKEDKRDEFTFTLSQAWSFLRNWKSHIVRARNQDCAKSKILEHLGQNDIFIVLDWAMKYLPRRYREDQSNWFAKRGISWHISVSFIKEQNITKSLAFIHIFEGQIPQDSSNTTAVKEMMGRDCFC</sequence>
<organism evidence="1 2">
    <name type="scientific">Mytilus galloprovincialis</name>
    <name type="common">Mediterranean mussel</name>
    <dbReference type="NCBI Taxonomy" id="29158"/>
    <lineage>
        <taxon>Eukaryota</taxon>
        <taxon>Metazoa</taxon>
        <taxon>Spiralia</taxon>
        <taxon>Lophotrochozoa</taxon>
        <taxon>Mollusca</taxon>
        <taxon>Bivalvia</taxon>
        <taxon>Autobranchia</taxon>
        <taxon>Pteriomorphia</taxon>
        <taxon>Mytilida</taxon>
        <taxon>Mytiloidea</taxon>
        <taxon>Mytilidae</taxon>
        <taxon>Mytilinae</taxon>
        <taxon>Mytilus</taxon>
    </lineage>
</organism>